<evidence type="ECO:0000313" key="1">
    <source>
        <dbReference type="EMBL" id="MBI5250551.1"/>
    </source>
</evidence>
<dbReference type="InterPro" id="IPR011010">
    <property type="entry name" value="DNA_brk_join_enz"/>
</dbReference>
<gene>
    <name evidence="1" type="ORF">HY912_13755</name>
</gene>
<comment type="caution">
    <text evidence="1">The sequence shown here is derived from an EMBL/GenBank/DDBJ whole genome shotgun (WGS) entry which is preliminary data.</text>
</comment>
<accession>A0A9D6V1W3</accession>
<organism evidence="1 2">
    <name type="scientific">Desulfomonile tiedjei</name>
    <dbReference type="NCBI Taxonomy" id="2358"/>
    <lineage>
        <taxon>Bacteria</taxon>
        <taxon>Pseudomonadati</taxon>
        <taxon>Thermodesulfobacteriota</taxon>
        <taxon>Desulfomonilia</taxon>
        <taxon>Desulfomonilales</taxon>
        <taxon>Desulfomonilaceae</taxon>
        <taxon>Desulfomonile</taxon>
    </lineage>
</organism>
<reference evidence="1" key="1">
    <citation type="submission" date="2020-07" db="EMBL/GenBank/DDBJ databases">
        <title>Huge and variable diversity of episymbiotic CPR bacteria and DPANN archaea in groundwater ecosystems.</title>
        <authorList>
            <person name="He C.Y."/>
            <person name="Keren R."/>
            <person name="Whittaker M."/>
            <person name="Farag I.F."/>
            <person name="Doudna J."/>
            <person name="Cate J.H.D."/>
            <person name="Banfield J.F."/>
        </authorList>
    </citation>
    <scope>NUCLEOTIDE SEQUENCE</scope>
    <source>
        <strain evidence="1">NC_groundwater_1664_Pr3_B-0.1um_52_9</strain>
    </source>
</reference>
<dbReference type="AlphaFoldDB" id="A0A9D6V1W3"/>
<name>A0A9D6V1W3_9BACT</name>
<dbReference type="GO" id="GO:0003677">
    <property type="term" value="F:DNA binding"/>
    <property type="evidence" value="ECO:0007669"/>
    <property type="project" value="InterPro"/>
</dbReference>
<proteinExistence type="predicted"/>
<dbReference type="Proteomes" id="UP000807825">
    <property type="component" value="Unassembled WGS sequence"/>
</dbReference>
<evidence type="ECO:0000313" key="2">
    <source>
        <dbReference type="Proteomes" id="UP000807825"/>
    </source>
</evidence>
<dbReference type="EMBL" id="JACRDE010000360">
    <property type="protein sequence ID" value="MBI5250551.1"/>
    <property type="molecule type" value="Genomic_DNA"/>
</dbReference>
<protein>
    <submittedName>
        <fullName evidence="1">Uncharacterized protein</fullName>
    </submittedName>
</protein>
<sequence>MFRNQGWEIPLTLAEDPDIRQELTLWKALELFLKYPEVRKSAKRDRYQQCLIHLVETFGKDYPNKSSWIPEIKQYQMERLNDGAALATVNREKSTLSKMLQVLTELRHLENNPACLVKNLSESSGERQVYLGHQDFCGLERSYDTGL</sequence>
<dbReference type="SUPFAM" id="SSF56349">
    <property type="entry name" value="DNA breaking-rejoining enzymes"/>
    <property type="match status" value="1"/>
</dbReference>